<dbReference type="SMART" id="SM00875">
    <property type="entry name" value="BACK"/>
    <property type="match status" value="1"/>
</dbReference>
<dbReference type="Pfam" id="PF00651">
    <property type="entry name" value="BTB"/>
    <property type="match status" value="1"/>
</dbReference>
<dbReference type="EMBL" id="ACPB03004178">
    <property type="status" value="NOT_ANNOTATED_CDS"/>
    <property type="molecule type" value="Genomic_DNA"/>
</dbReference>
<dbReference type="Gene3D" id="1.25.40.420">
    <property type="match status" value="1"/>
</dbReference>
<dbReference type="PANTHER" id="PTHR45774">
    <property type="entry name" value="BTB/POZ DOMAIN-CONTAINING"/>
    <property type="match status" value="1"/>
</dbReference>
<dbReference type="eggNOG" id="KOG2075">
    <property type="taxonomic scope" value="Eukaryota"/>
</dbReference>
<evidence type="ECO:0000313" key="2">
    <source>
        <dbReference type="Proteomes" id="UP000015103"/>
    </source>
</evidence>
<dbReference type="Gene3D" id="3.30.710.10">
    <property type="entry name" value="Potassium Channel Kv1.1, Chain A"/>
    <property type="match status" value="1"/>
</dbReference>
<protein>
    <submittedName>
        <fullName evidence="1">BTB domain-containing protein</fullName>
    </submittedName>
</protein>
<dbReference type="InterPro" id="IPR011705">
    <property type="entry name" value="BACK"/>
</dbReference>
<keyword evidence="2" id="KW-1185">Reference proteome</keyword>
<dbReference type="SUPFAM" id="SSF54695">
    <property type="entry name" value="POZ domain"/>
    <property type="match status" value="1"/>
</dbReference>
<dbReference type="InParanoid" id="T1IG00"/>
<dbReference type="RefSeq" id="XP_073979544.1">
    <property type="nucleotide sequence ID" value="XM_074123443.1"/>
</dbReference>
<reference evidence="1" key="1">
    <citation type="submission" date="2015-05" db="UniProtKB">
        <authorList>
            <consortium name="EnsemblMetazoa"/>
        </authorList>
    </citation>
    <scope>IDENTIFICATION</scope>
</reference>
<name>T1IG00_RHOPR</name>
<dbReference type="GO" id="GO:0022008">
    <property type="term" value="P:neurogenesis"/>
    <property type="evidence" value="ECO:0007669"/>
    <property type="project" value="TreeGrafter"/>
</dbReference>
<dbReference type="RefSeq" id="XP_073979545.1">
    <property type="nucleotide sequence ID" value="XM_074123444.1"/>
</dbReference>
<dbReference type="PROSITE" id="PS50097">
    <property type="entry name" value="BTB"/>
    <property type="match status" value="1"/>
</dbReference>
<dbReference type="SMART" id="SM00225">
    <property type="entry name" value="BTB"/>
    <property type="match status" value="1"/>
</dbReference>
<sequence>MDVDWQNKFTDINQRFIYLHNSELYSDCEFIVSEKKIRCHKLILAAGSPVFEAMFYGSMCSHGDLSPPILIPDIEYDTFKQMISYLYGEQPGLICCSNACDLYGASKKYMIQNLTKKCLSYLYEHISPQKVLSLYEFAKFHCEDWLEKLCLKVIQMNTSVVIKSSSFLDACESTLNVILDMKRLNISSELELVLAVERWAVAQVDRKGYSTPRNAASLLVPRLRFLTLTVNEFITGLMNSKLLNESEKLEILLRIIRPQLPPMGNLLCEKNVKRKEYKDRCLATLNIKEVLEARCDGTEWLTSIFTTDSKIDILGVELHLQINDTDIYYKENLMVKVSLANEPEHFADGTLQNMVRYNSKAEIMFKEVATLEPFQEYAIHIFLCSVGVYPLGRESNVTCENQNVNIDFLSHSSWERSQPYDMTVLNAIIFSDPLD</sequence>
<dbReference type="InterPro" id="IPR011333">
    <property type="entry name" value="SKP1/BTB/POZ_sf"/>
</dbReference>
<dbReference type="STRING" id="13249.T1IG00"/>
<dbReference type="HOGENOM" id="CLU_032941_0_0_1"/>
<dbReference type="PANTHER" id="PTHR45774:SF3">
    <property type="entry name" value="BTB (POZ) DOMAIN-CONTAINING 2B-RELATED"/>
    <property type="match status" value="1"/>
</dbReference>
<proteinExistence type="predicted"/>
<dbReference type="GeneID" id="141451781"/>
<dbReference type="RefSeq" id="XP_073979542.1">
    <property type="nucleotide sequence ID" value="XM_074123441.1"/>
</dbReference>
<dbReference type="GO" id="GO:0000932">
    <property type="term" value="C:P-body"/>
    <property type="evidence" value="ECO:0007669"/>
    <property type="project" value="TreeGrafter"/>
</dbReference>
<organism evidence="1 2">
    <name type="scientific">Rhodnius prolixus</name>
    <name type="common">Triatomid bug</name>
    <dbReference type="NCBI Taxonomy" id="13249"/>
    <lineage>
        <taxon>Eukaryota</taxon>
        <taxon>Metazoa</taxon>
        <taxon>Ecdysozoa</taxon>
        <taxon>Arthropoda</taxon>
        <taxon>Hexapoda</taxon>
        <taxon>Insecta</taxon>
        <taxon>Pterygota</taxon>
        <taxon>Neoptera</taxon>
        <taxon>Paraneoptera</taxon>
        <taxon>Hemiptera</taxon>
        <taxon>Heteroptera</taxon>
        <taxon>Panheteroptera</taxon>
        <taxon>Cimicomorpha</taxon>
        <taxon>Reduviidae</taxon>
        <taxon>Triatominae</taxon>
        <taxon>Rhodnius</taxon>
    </lineage>
</organism>
<accession>T1IG00</accession>
<dbReference type="GO" id="GO:0005829">
    <property type="term" value="C:cytosol"/>
    <property type="evidence" value="ECO:0007669"/>
    <property type="project" value="TreeGrafter"/>
</dbReference>
<dbReference type="AlphaFoldDB" id="T1IG00"/>
<dbReference type="RefSeq" id="XP_073979543.1">
    <property type="nucleotide sequence ID" value="XM_074123442.1"/>
</dbReference>
<dbReference type="OMA" id="VIICETR"/>
<dbReference type="InterPro" id="IPR000210">
    <property type="entry name" value="BTB/POZ_dom"/>
</dbReference>
<dbReference type="EnsemblMetazoa" id="RPRC015219-RA">
    <property type="protein sequence ID" value="RPRC015219-PA"/>
    <property type="gene ID" value="RPRC015219"/>
</dbReference>
<dbReference type="VEuPathDB" id="VectorBase:RPRC015219"/>
<dbReference type="Proteomes" id="UP000015103">
    <property type="component" value="Unassembled WGS sequence"/>
</dbReference>
<evidence type="ECO:0000313" key="1">
    <source>
        <dbReference type="EnsemblMetazoa" id="RPRC015219-PA"/>
    </source>
</evidence>
<dbReference type="Pfam" id="PF07707">
    <property type="entry name" value="BACK"/>
    <property type="match status" value="1"/>
</dbReference>